<proteinExistence type="inferred from homology"/>
<evidence type="ECO:0000313" key="3">
    <source>
        <dbReference type="EMBL" id="VDM52622.1"/>
    </source>
</evidence>
<comment type="function">
    <text evidence="2">May mediate accelerated ATP-independent bidirectional transbilayer migration of phospholipids upon binding calcium ions that results in a loss of phospholipid asymmetry in the plasma membrane.</text>
</comment>
<dbReference type="OrthoDB" id="5872820at2759"/>
<name>A0A0R3PBG8_ANGCS</name>
<dbReference type="GO" id="GO:0017128">
    <property type="term" value="F:phospholipid scramblase activity"/>
    <property type="evidence" value="ECO:0007669"/>
    <property type="project" value="InterPro"/>
</dbReference>
<protein>
    <recommendedName>
        <fullName evidence="2">Phospholipid scramblase</fullName>
    </recommendedName>
</protein>
<dbReference type="Pfam" id="PF03803">
    <property type="entry name" value="Scramblase"/>
    <property type="match status" value="2"/>
</dbReference>
<dbReference type="PANTHER" id="PTHR23248">
    <property type="entry name" value="PHOSPHOLIPID SCRAMBLASE-RELATED"/>
    <property type="match status" value="1"/>
</dbReference>
<comment type="cofactor">
    <cofactor evidence="2">
        <name>Ca(2+)</name>
        <dbReference type="ChEBI" id="CHEBI:29108"/>
    </cofactor>
</comment>
<dbReference type="EMBL" id="UYYA01000134">
    <property type="protein sequence ID" value="VDM52622.1"/>
    <property type="molecule type" value="Genomic_DNA"/>
</dbReference>
<dbReference type="WBParaSite" id="ACOC_0000103601-mRNA-1">
    <property type="protein sequence ID" value="ACOC_0000103601-mRNA-1"/>
    <property type="gene ID" value="ACOC_0000103601"/>
</dbReference>
<accession>A0A0R3PBG8</accession>
<dbReference type="PANTHER" id="PTHR23248:SF9">
    <property type="entry name" value="PHOSPHOLIPID SCRAMBLASE"/>
    <property type="match status" value="1"/>
</dbReference>
<keyword evidence="2" id="KW-0106">Calcium</keyword>
<keyword evidence="2" id="KW-0564">Palmitate</keyword>
<keyword evidence="4" id="KW-1185">Reference proteome</keyword>
<comment type="similarity">
    <text evidence="1 2">Belongs to the phospholipid scramblase family.</text>
</comment>
<organism evidence="5">
    <name type="scientific">Angiostrongylus costaricensis</name>
    <name type="common">Nematode worm</name>
    <dbReference type="NCBI Taxonomy" id="334426"/>
    <lineage>
        <taxon>Eukaryota</taxon>
        <taxon>Metazoa</taxon>
        <taxon>Ecdysozoa</taxon>
        <taxon>Nematoda</taxon>
        <taxon>Chromadorea</taxon>
        <taxon>Rhabditida</taxon>
        <taxon>Rhabditina</taxon>
        <taxon>Rhabditomorpha</taxon>
        <taxon>Strongyloidea</taxon>
        <taxon>Metastrongylidae</taxon>
        <taxon>Angiostrongylus</taxon>
    </lineage>
</organism>
<evidence type="ECO:0000313" key="5">
    <source>
        <dbReference type="WBParaSite" id="ACOC_0000103601-mRNA-1"/>
    </source>
</evidence>
<dbReference type="AlphaFoldDB" id="A0A0R3PBG8"/>
<reference evidence="5" key="1">
    <citation type="submission" date="2017-02" db="UniProtKB">
        <authorList>
            <consortium name="WormBaseParasite"/>
        </authorList>
    </citation>
    <scope>IDENTIFICATION</scope>
</reference>
<gene>
    <name evidence="3" type="ORF">ACOC_LOCUS1037</name>
</gene>
<dbReference type="STRING" id="334426.A0A0R3PBG8"/>
<reference evidence="3 4" key="2">
    <citation type="submission" date="2018-11" db="EMBL/GenBank/DDBJ databases">
        <authorList>
            <consortium name="Pathogen Informatics"/>
        </authorList>
    </citation>
    <scope>NUCLEOTIDE SEQUENCE [LARGE SCALE GENOMIC DNA]</scope>
    <source>
        <strain evidence="3 4">Costa Rica</strain>
    </source>
</reference>
<keyword evidence="2" id="KW-0449">Lipoprotein</keyword>
<sequence length="265" mass="30252">MIITEQPGLEGYDTGNNSGPFRNITLASLEVLTCLDTVIVQQRVGVFETILNFETKNRYSIQTEDGRKVCSIVLIRFFYLSYVPRVSVLERGAEKWEITAFSSVREIELLHENVLQKAPWIFNAPCQQLSTGGKRIRQGHIEKLECIGGQIEARFFTTVGFVGKFGFKHNIKNFKIMRYTPFQIGCIKQYCGFRLNFNVYDGEGKRFAYITGPPYCGCGCCTCHFREKVFKVYSSIDNSRIGAIKKVWGGVLKEFFTDADSFRVE</sequence>
<dbReference type="Proteomes" id="UP000267027">
    <property type="component" value="Unassembled WGS sequence"/>
</dbReference>
<evidence type="ECO:0000313" key="4">
    <source>
        <dbReference type="Proteomes" id="UP000267027"/>
    </source>
</evidence>
<evidence type="ECO:0000256" key="2">
    <source>
        <dbReference type="RuleBase" id="RU363116"/>
    </source>
</evidence>
<evidence type="ECO:0000256" key="1">
    <source>
        <dbReference type="ARBA" id="ARBA00005350"/>
    </source>
</evidence>
<dbReference type="GO" id="GO:0005886">
    <property type="term" value="C:plasma membrane"/>
    <property type="evidence" value="ECO:0007669"/>
    <property type="project" value="TreeGrafter"/>
</dbReference>
<dbReference type="InterPro" id="IPR005552">
    <property type="entry name" value="Scramblase"/>
</dbReference>